<proteinExistence type="predicted"/>
<comment type="caution">
    <text evidence="2">The sequence shown here is derived from an EMBL/GenBank/DDBJ whole genome shotgun (WGS) entry which is preliminary data.</text>
</comment>
<feature type="region of interest" description="Disordered" evidence="1">
    <location>
        <begin position="1"/>
        <end position="36"/>
    </location>
</feature>
<reference evidence="2 3" key="1">
    <citation type="submission" date="2024-01" db="EMBL/GenBank/DDBJ databases">
        <title>Genome assemblies of Stephania.</title>
        <authorList>
            <person name="Yang L."/>
        </authorList>
    </citation>
    <scope>NUCLEOTIDE SEQUENCE [LARGE SCALE GENOMIC DNA]</scope>
    <source>
        <strain evidence="2">QJT</strain>
        <tissue evidence="2">Leaf</tissue>
    </source>
</reference>
<dbReference type="AlphaFoldDB" id="A0AAP0K663"/>
<evidence type="ECO:0000256" key="1">
    <source>
        <dbReference type="SAM" id="MobiDB-lite"/>
    </source>
</evidence>
<accession>A0AAP0K663</accession>
<sequence length="56" mass="6733">MFKEKVEVSTRTSQIANMKSDKFKTAHTRTQGPERQDHKLYKSCKLYKSHFYKPMH</sequence>
<dbReference type="EMBL" id="JBBNAE010000002">
    <property type="protein sequence ID" value="KAK9145859.1"/>
    <property type="molecule type" value="Genomic_DNA"/>
</dbReference>
<gene>
    <name evidence="2" type="ORF">Sjap_005762</name>
</gene>
<evidence type="ECO:0000313" key="3">
    <source>
        <dbReference type="Proteomes" id="UP001417504"/>
    </source>
</evidence>
<keyword evidence="3" id="KW-1185">Reference proteome</keyword>
<dbReference type="Proteomes" id="UP001417504">
    <property type="component" value="Unassembled WGS sequence"/>
</dbReference>
<organism evidence="2 3">
    <name type="scientific">Stephania japonica</name>
    <dbReference type="NCBI Taxonomy" id="461633"/>
    <lineage>
        <taxon>Eukaryota</taxon>
        <taxon>Viridiplantae</taxon>
        <taxon>Streptophyta</taxon>
        <taxon>Embryophyta</taxon>
        <taxon>Tracheophyta</taxon>
        <taxon>Spermatophyta</taxon>
        <taxon>Magnoliopsida</taxon>
        <taxon>Ranunculales</taxon>
        <taxon>Menispermaceae</taxon>
        <taxon>Menispermoideae</taxon>
        <taxon>Cissampelideae</taxon>
        <taxon>Stephania</taxon>
    </lineage>
</organism>
<name>A0AAP0K663_9MAGN</name>
<protein>
    <submittedName>
        <fullName evidence="2">Uncharacterized protein</fullName>
    </submittedName>
</protein>
<evidence type="ECO:0000313" key="2">
    <source>
        <dbReference type="EMBL" id="KAK9145859.1"/>
    </source>
</evidence>